<protein>
    <recommendedName>
        <fullName evidence="7">FAD-binding domain-containing protein</fullName>
    </recommendedName>
</protein>
<evidence type="ECO:0000256" key="2">
    <source>
        <dbReference type="ARBA" id="ARBA00022630"/>
    </source>
</evidence>
<dbReference type="RefSeq" id="XP_018003348.1">
    <property type="nucleotide sequence ID" value="XM_018147248.1"/>
</dbReference>
<evidence type="ECO:0000313" key="9">
    <source>
        <dbReference type="Proteomes" id="UP000038010"/>
    </source>
</evidence>
<dbReference type="GO" id="GO:0004497">
    <property type="term" value="F:monooxygenase activity"/>
    <property type="evidence" value="ECO:0007669"/>
    <property type="project" value="UniProtKB-KW"/>
</dbReference>
<keyword evidence="9" id="KW-1185">Reference proteome</keyword>
<evidence type="ECO:0000256" key="1">
    <source>
        <dbReference type="ARBA" id="ARBA00001974"/>
    </source>
</evidence>
<sequence>MGNEKQKPILISGAGLASLLLARVLLNNNIPFRIFERDASLAFRGQGYRLRLSNEGLDAIETSLNPKGWERFWETCGKTGGAGLVTFDARNGEILEDSDGPPNGKGENGAGAGTKQDEGRPNDAVTKLESKQEEGKKSHDTPLKQLGRGPKEALTSRGGQTVGIARGEMREVFLEGAEEYVQWSKDVTGYEMAPSGEGVFAIFRDGSKSEEGSMLIGGEGIHSKIAKQLSGGKLKVFDTASRGIHGQAPTSAFRGLGEGVFRIVDDENSTGKLSIITNVRSGDKDRDDIQFGWTMIGQPGVIHAPNDDYTIVGKVAADIAKKLTKDWDPKFKPLFDNMDEKEAAFWKITCSSPSGVPQWENNPRVTVIGDAVHSMTPAGGLGANTAVQDSALLGRLLAEAGGYADGITKKYEDEMRIYGSKAVAQSYGVASKSFAGLIDEERTPTV</sequence>
<evidence type="ECO:0000256" key="4">
    <source>
        <dbReference type="ARBA" id="ARBA00023002"/>
    </source>
</evidence>
<accession>A0A0N1HUZ3</accession>
<evidence type="ECO:0000259" key="7">
    <source>
        <dbReference type="Pfam" id="PF01494"/>
    </source>
</evidence>
<keyword evidence="2" id="KW-0285">Flavoprotein</keyword>
<evidence type="ECO:0000256" key="5">
    <source>
        <dbReference type="ARBA" id="ARBA00023033"/>
    </source>
</evidence>
<dbReference type="GeneID" id="28739127"/>
<dbReference type="AlphaFoldDB" id="A0A0N1HUZ3"/>
<comment type="caution">
    <text evidence="8">The sequence shown here is derived from an EMBL/GenBank/DDBJ whole genome shotgun (WGS) entry which is preliminary data.</text>
</comment>
<dbReference type="InterPro" id="IPR036188">
    <property type="entry name" value="FAD/NAD-bd_sf"/>
</dbReference>
<evidence type="ECO:0000256" key="3">
    <source>
        <dbReference type="ARBA" id="ARBA00022827"/>
    </source>
</evidence>
<dbReference type="Gene3D" id="3.50.50.60">
    <property type="entry name" value="FAD/NAD(P)-binding domain"/>
    <property type="match status" value="2"/>
</dbReference>
<dbReference type="VEuPathDB" id="FungiDB:AB675_6921"/>
<keyword evidence="4" id="KW-0560">Oxidoreductase</keyword>
<dbReference type="PANTHER" id="PTHR47178">
    <property type="entry name" value="MONOOXYGENASE, FAD-BINDING"/>
    <property type="match status" value="1"/>
</dbReference>
<dbReference type="STRING" id="1664694.A0A0N1HUZ3"/>
<dbReference type="PANTHER" id="PTHR47178:SF5">
    <property type="entry name" value="FAD-BINDING DOMAIN-CONTAINING PROTEIN"/>
    <property type="match status" value="1"/>
</dbReference>
<comment type="cofactor">
    <cofactor evidence="1">
        <name>FAD</name>
        <dbReference type="ChEBI" id="CHEBI:57692"/>
    </cofactor>
</comment>
<keyword evidence="5" id="KW-0503">Monooxygenase</keyword>
<gene>
    <name evidence="8" type="ORF">AB675_6921</name>
</gene>
<dbReference type="OrthoDB" id="47494at2759"/>
<dbReference type="EMBL" id="LFJN01000005">
    <property type="protein sequence ID" value="KPI43385.1"/>
    <property type="molecule type" value="Genomic_DNA"/>
</dbReference>
<keyword evidence="3" id="KW-0274">FAD</keyword>
<dbReference type="GO" id="GO:0071949">
    <property type="term" value="F:FAD binding"/>
    <property type="evidence" value="ECO:0007669"/>
    <property type="project" value="InterPro"/>
</dbReference>
<dbReference type="PRINTS" id="PR00420">
    <property type="entry name" value="RNGMNOXGNASE"/>
</dbReference>
<evidence type="ECO:0000256" key="6">
    <source>
        <dbReference type="SAM" id="MobiDB-lite"/>
    </source>
</evidence>
<organism evidence="8 9">
    <name type="scientific">Cyphellophora attinorum</name>
    <dbReference type="NCBI Taxonomy" id="1664694"/>
    <lineage>
        <taxon>Eukaryota</taxon>
        <taxon>Fungi</taxon>
        <taxon>Dikarya</taxon>
        <taxon>Ascomycota</taxon>
        <taxon>Pezizomycotina</taxon>
        <taxon>Eurotiomycetes</taxon>
        <taxon>Chaetothyriomycetidae</taxon>
        <taxon>Chaetothyriales</taxon>
        <taxon>Cyphellophoraceae</taxon>
        <taxon>Cyphellophora</taxon>
    </lineage>
</organism>
<dbReference type="Proteomes" id="UP000038010">
    <property type="component" value="Unassembled WGS sequence"/>
</dbReference>
<evidence type="ECO:0000313" key="8">
    <source>
        <dbReference type="EMBL" id="KPI43385.1"/>
    </source>
</evidence>
<dbReference type="InterPro" id="IPR002938">
    <property type="entry name" value="FAD-bd"/>
</dbReference>
<feature type="region of interest" description="Disordered" evidence="6">
    <location>
        <begin position="93"/>
        <end position="162"/>
    </location>
</feature>
<dbReference type="Pfam" id="PF01494">
    <property type="entry name" value="FAD_binding_3"/>
    <property type="match status" value="1"/>
</dbReference>
<name>A0A0N1HUZ3_9EURO</name>
<proteinExistence type="predicted"/>
<reference evidence="8 9" key="1">
    <citation type="submission" date="2015-06" db="EMBL/GenBank/DDBJ databases">
        <title>Draft genome of the ant-associated black yeast Phialophora attae CBS 131958.</title>
        <authorList>
            <person name="Moreno L.F."/>
            <person name="Stielow B.J."/>
            <person name="de Hoog S."/>
            <person name="Vicente V.A."/>
            <person name="Weiss V.A."/>
            <person name="de Vries M."/>
            <person name="Cruz L.M."/>
            <person name="Souza E.M."/>
        </authorList>
    </citation>
    <scope>NUCLEOTIDE SEQUENCE [LARGE SCALE GENOMIC DNA]</scope>
    <source>
        <strain evidence="8 9">CBS 131958</strain>
    </source>
</reference>
<feature type="domain" description="FAD-binding" evidence="7">
    <location>
        <begin position="181"/>
        <end position="425"/>
    </location>
</feature>
<feature type="compositionally biased region" description="Basic and acidic residues" evidence="6">
    <location>
        <begin position="115"/>
        <end position="142"/>
    </location>
</feature>
<dbReference type="SUPFAM" id="SSF51905">
    <property type="entry name" value="FAD/NAD(P)-binding domain"/>
    <property type="match status" value="1"/>
</dbReference>